<feature type="region of interest" description="Disordered" evidence="4">
    <location>
        <begin position="314"/>
        <end position="354"/>
    </location>
</feature>
<dbReference type="PANTHER" id="PTHR36689">
    <property type="entry name" value="COLORECTAL CANCER-ASSOCIATED PROTEIN 2"/>
    <property type="match status" value="1"/>
</dbReference>
<evidence type="ECO:0000256" key="2">
    <source>
        <dbReference type="ARBA" id="ARBA00023159"/>
    </source>
</evidence>
<dbReference type="GO" id="GO:0003677">
    <property type="term" value="F:DNA binding"/>
    <property type="evidence" value="ECO:0007669"/>
    <property type="project" value="InterPro"/>
</dbReference>
<dbReference type="AlphaFoldDB" id="A0A4U1EK27"/>
<feature type="compositionally biased region" description="Polar residues" evidence="4">
    <location>
        <begin position="321"/>
        <end position="332"/>
    </location>
</feature>
<dbReference type="Proteomes" id="UP000308365">
    <property type="component" value="Unassembled WGS sequence"/>
</dbReference>
<evidence type="ECO:0000256" key="3">
    <source>
        <dbReference type="ARBA" id="ARBA00023163"/>
    </source>
</evidence>
<evidence type="ECO:0000313" key="6">
    <source>
        <dbReference type="EMBL" id="TKC36086.1"/>
    </source>
</evidence>
<feature type="region of interest" description="Disordered" evidence="4">
    <location>
        <begin position="47"/>
        <end position="79"/>
    </location>
</feature>
<feature type="compositionally biased region" description="Low complexity" evidence="4">
    <location>
        <begin position="199"/>
        <end position="246"/>
    </location>
</feature>
<proteinExistence type="predicted"/>
<dbReference type="PROSITE" id="PS52003">
    <property type="entry name" value="OCA"/>
    <property type="match status" value="1"/>
</dbReference>
<gene>
    <name evidence="6" type="ORF">EI555_012681</name>
</gene>
<evidence type="ECO:0000256" key="1">
    <source>
        <dbReference type="ARBA" id="ARBA00023015"/>
    </source>
</evidence>
<feature type="compositionally biased region" description="Basic and acidic residues" evidence="4">
    <location>
        <begin position="251"/>
        <end position="295"/>
    </location>
</feature>
<evidence type="ECO:0000313" key="7">
    <source>
        <dbReference type="Proteomes" id="UP000308365"/>
    </source>
</evidence>
<name>A0A4U1EK27_MONMO</name>
<dbReference type="GO" id="GO:0070974">
    <property type="term" value="F:POU domain binding"/>
    <property type="evidence" value="ECO:0007669"/>
    <property type="project" value="InterPro"/>
</dbReference>
<evidence type="ECO:0000259" key="5">
    <source>
        <dbReference type="PROSITE" id="PS52003"/>
    </source>
</evidence>
<dbReference type="EMBL" id="RWIC01001373">
    <property type="protein sequence ID" value="TKC36086.1"/>
    <property type="molecule type" value="Genomic_DNA"/>
</dbReference>
<organism evidence="6 7">
    <name type="scientific">Monodon monoceros</name>
    <name type="common">Narwhal</name>
    <name type="synonym">Ceratodon monodon</name>
    <dbReference type="NCBI Taxonomy" id="40151"/>
    <lineage>
        <taxon>Eukaryota</taxon>
        <taxon>Metazoa</taxon>
        <taxon>Chordata</taxon>
        <taxon>Craniata</taxon>
        <taxon>Vertebrata</taxon>
        <taxon>Euteleostomi</taxon>
        <taxon>Mammalia</taxon>
        <taxon>Eutheria</taxon>
        <taxon>Laurasiatheria</taxon>
        <taxon>Artiodactyla</taxon>
        <taxon>Whippomorpha</taxon>
        <taxon>Cetacea</taxon>
        <taxon>Odontoceti</taxon>
        <taxon>Monodontidae</taxon>
        <taxon>Monodon</taxon>
    </lineage>
</organism>
<comment type="caution">
    <text evidence="6">The sequence shown here is derived from an EMBL/GenBank/DDBJ whole genome shotgun (WGS) entry which is preliminary data.</text>
</comment>
<accession>A0A4U1EK27</accession>
<dbReference type="InterPro" id="IPR043265">
    <property type="entry name" value="OCAT2"/>
</dbReference>
<feature type="domain" description="OCA" evidence="5">
    <location>
        <begin position="295"/>
        <end position="317"/>
    </location>
</feature>
<feature type="region of interest" description="Disordered" evidence="4">
    <location>
        <begin position="137"/>
        <end position="295"/>
    </location>
</feature>
<reference evidence="7" key="1">
    <citation type="journal article" date="2019" name="IScience">
        <title>Narwhal Genome Reveals Long-Term Low Genetic Diversity despite Current Large Abundance Size.</title>
        <authorList>
            <person name="Westbury M.V."/>
            <person name="Petersen B."/>
            <person name="Garde E."/>
            <person name="Heide-Jorgensen M.P."/>
            <person name="Lorenzen E.D."/>
        </authorList>
    </citation>
    <scope>NUCLEOTIDE SEQUENCE [LARGE SCALE GENOMIC DNA]</scope>
</reference>
<protein>
    <recommendedName>
        <fullName evidence="5">OCA domain-containing protein</fullName>
    </recommendedName>
</protein>
<keyword evidence="1" id="KW-0805">Transcription regulation</keyword>
<keyword evidence="2" id="KW-0010">Activator</keyword>
<dbReference type="PANTHER" id="PTHR36689:SF1">
    <property type="entry name" value="POU CLASS 2 HOMEOBOX ASSOCIATING FACTOR 3"/>
    <property type="match status" value="1"/>
</dbReference>
<evidence type="ECO:0000256" key="4">
    <source>
        <dbReference type="SAM" id="MobiDB-lite"/>
    </source>
</evidence>
<dbReference type="InterPro" id="IPR047571">
    <property type="entry name" value="OCA"/>
</dbReference>
<feature type="non-terminal residue" evidence="6">
    <location>
        <position position="1"/>
    </location>
</feature>
<keyword evidence="3" id="KW-0804">Transcription</keyword>
<sequence>ALLGAESLQLQHPATNPASADHDVGVTRVRGVLIRVYFHGFSCMEQRGTKSGHASRSPGSGEGTGHAVAAPTPRLVPRAEAHRSSCPLWRPRTPVHHRSFHLVIVVTLGLPGADFQRRRELEAHGEALAARPCRRAPRLIARPAPPRAALPRSLQGRRQGRSRSWDPAATPARKCPPGPTYSPRLRGARPGPQLPPLPARRTPSPTTPRARSASPASRAPRPGPASPRGGPFRRAASRPTRASRTRLGVFGRREEMSAPEREGVGRDGKRSERERRLRREEEKMESRKGEKEEKPKVYQGVRVKITVKELLQQRRAHQAASGGTLSGGNSVHLSDPVPPSSAGQYFEPEPIPSTPNYFQPREFSSCVSCEENPGFLDQIFDSYLQTETHPDPSPSSMQSTPHYFPDSFQPAPFCFNQSLTPGWPSDSSTLSGSLDCSYSPAQLPSYTLENYNSPPSLDTRNCGYPSEDYAYPHLPSHTQYNCFSSATASVCCCASCEAEHLDTFRASECFAYPSTDYVDFTPSAAASSDFCRRETNWDICYSQ</sequence>